<feature type="domain" description="Lipase" evidence="5">
    <location>
        <begin position="2"/>
        <end position="125"/>
    </location>
</feature>
<comment type="subcellular location">
    <subcellularLocation>
        <location evidence="1">Secreted</location>
    </subcellularLocation>
</comment>
<accession>A0AAV8X1Y2</accession>
<dbReference type="InterPro" id="IPR000734">
    <property type="entry name" value="TAG_lipase"/>
</dbReference>
<evidence type="ECO:0000259" key="5">
    <source>
        <dbReference type="Pfam" id="PF00151"/>
    </source>
</evidence>
<dbReference type="AlphaFoldDB" id="A0AAV8X1Y2"/>
<sequence length="169" mass="18943">MGAQISAMAGNKIKSQIQQTVGRITGLDPAAPLYEWPHIESLDDLLDPSDAIFVDVIHTNGRHLGMMTPAGHVDYYPNGGELQEGCAFWICSHLRACEFWTASVKKPDVFKAYSYKSWDEFLEGKIDKLEAFPMGIAASPNIPYGIYIVDPNNEYQKYITTRTTLMDSY</sequence>
<dbReference type="GO" id="GO:0005615">
    <property type="term" value="C:extracellular space"/>
    <property type="evidence" value="ECO:0007669"/>
    <property type="project" value="TreeGrafter"/>
</dbReference>
<gene>
    <name evidence="6" type="ORF">NQ314_014409</name>
</gene>
<evidence type="ECO:0000256" key="2">
    <source>
        <dbReference type="ARBA" id="ARBA00010701"/>
    </source>
</evidence>
<name>A0AAV8X1Y2_9CUCU</name>
<dbReference type="SUPFAM" id="SSF53474">
    <property type="entry name" value="alpha/beta-Hydrolases"/>
    <property type="match status" value="1"/>
</dbReference>
<evidence type="ECO:0000313" key="7">
    <source>
        <dbReference type="Proteomes" id="UP001162156"/>
    </source>
</evidence>
<evidence type="ECO:0000256" key="4">
    <source>
        <dbReference type="RuleBase" id="RU004262"/>
    </source>
</evidence>
<reference evidence="6" key="1">
    <citation type="journal article" date="2023" name="Insect Mol. Biol.">
        <title>Genome sequencing provides insights into the evolution of gene families encoding plant cell wall-degrading enzymes in longhorned beetles.</title>
        <authorList>
            <person name="Shin N.R."/>
            <person name="Okamura Y."/>
            <person name="Kirsch R."/>
            <person name="Pauchet Y."/>
        </authorList>
    </citation>
    <scope>NUCLEOTIDE SEQUENCE</scope>
    <source>
        <strain evidence="6">RBIC_L_NR</strain>
    </source>
</reference>
<keyword evidence="7" id="KW-1185">Reference proteome</keyword>
<proteinExistence type="inferred from homology"/>
<dbReference type="EMBL" id="JANEYF010003965">
    <property type="protein sequence ID" value="KAJ8932824.1"/>
    <property type="molecule type" value="Genomic_DNA"/>
</dbReference>
<organism evidence="6 7">
    <name type="scientific">Rhamnusium bicolor</name>
    <dbReference type="NCBI Taxonomy" id="1586634"/>
    <lineage>
        <taxon>Eukaryota</taxon>
        <taxon>Metazoa</taxon>
        <taxon>Ecdysozoa</taxon>
        <taxon>Arthropoda</taxon>
        <taxon>Hexapoda</taxon>
        <taxon>Insecta</taxon>
        <taxon>Pterygota</taxon>
        <taxon>Neoptera</taxon>
        <taxon>Endopterygota</taxon>
        <taxon>Coleoptera</taxon>
        <taxon>Polyphaga</taxon>
        <taxon>Cucujiformia</taxon>
        <taxon>Chrysomeloidea</taxon>
        <taxon>Cerambycidae</taxon>
        <taxon>Lepturinae</taxon>
        <taxon>Rhagiini</taxon>
        <taxon>Rhamnusium</taxon>
    </lineage>
</organism>
<dbReference type="GO" id="GO:0017171">
    <property type="term" value="F:serine hydrolase activity"/>
    <property type="evidence" value="ECO:0007669"/>
    <property type="project" value="TreeGrafter"/>
</dbReference>
<dbReference type="Pfam" id="PF00151">
    <property type="entry name" value="Lipase"/>
    <property type="match status" value="1"/>
</dbReference>
<dbReference type="PANTHER" id="PTHR11610">
    <property type="entry name" value="LIPASE"/>
    <property type="match status" value="1"/>
</dbReference>
<dbReference type="InterPro" id="IPR013818">
    <property type="entry name" value="Lipase"/>
</dbReference>
<dbReference type="GO" id="GO:0016042">
    <property type="term" value="P:lipid catabolic process"/>
    <property type="evidence" value="ECO:0007669"/>
    <property type="project" value="TreeGrafter"/>
</dbReference>
<protein>
    <recommendedName>
        <fullName evidence="5">Lipase domain-containing protein</fullName>
    </recommendedName>
</protein>
<dbReference type="InterPro" id="IPR029058">
    <property type="entry name" value="AB_hydrolase_fold"/>
</dbReference>
<dbReference type="Proteomes" id="UP001162156">
    <property type="component" value="Unassembled WGS sequence"/>
</dbReference>
<evidence type="ECO:0000256" key="3">
    <source>
        <dbReference type="ARBA" id="ARBA00022525"/>
    </source>
</evidence>
<comment type="similarity">
    <text evidence="2 4">Belongs to the AB hydrolase superfamily. Lipase family.</text>
</comment>
<dbReference type="Gene3D" id="3.40.50.1820">
    <property type="entry name" value="alpha/beta hydrolase"/>
    <property type="match status" value="1"/>
</dbReference>
<dbReference type="PANTHER" id="PTHR11610:SF173">
    <property type="entry name" value="LIPASE DOMAIN-CONTAINING PROTEIN-RELATED"/>
    <property type="match status" value="1"/>
</dbReference>
<evidence type="ECO:0000313" key="6">
    <source>
        <dbReference type="EMBL" id="KAJ8932824.1"/>
    </source>
</evidence>
<evidence type="ECO:0000256" key="1">
    <source>
        <dbReference type="ARBA" id="ARBA00004613"/>
    </source>
</evidence>
<keyword evidence="3" id="KW-0964">Secreted</keyword>
<comment type="caution">
    <text evidence="6">The sequence shown here is derived from an EMBL/GenBank/DDBJ whole genome shotgun (WGS) entry which is preliminary data.</text>
</comment>
<dbReference type="GO" id="GO:0016298">
    <property type="term" value="F:lipase activity"/>
    <property type="evidence" value="ECO:0007669"/>
    <property type="project" value="InterPro"/>
</dbReference>